<feature type="region of interest" description="Disordered" evidence="1">
    <location>
        <begin position="1"/>
        <end position="28"/>
    </location>
</feature>
<dbReference type="Gene3D" id="3.30.710.10">
    <property type="entry name" value="Potassium Channel Kv1.1, Chain A"/>
    <property type="match status" value="1"/>
</dbReference>
<evidence type="ECO:0008006" key="4">
    <source>
        <dbReference type="Google" id="ProtNLM"/>
    </source>
</evidence>
<reference evidence="2 3" key="1">
    <citation type="submission" date="2015-04" db="EMBL/GenBank/DDBJ databases">
        <title>Complete genome sequence of Schizopora paradoxa KUC8140, a cosmopolitan wood degrader in East Asia.</title>
        <authorList>
            <consortium name="DOE Joint Genome Institute"/>
            <person name="Min B."/>
            <person name="Park H."/>
            <person name="Jang Y."/>
            <person name="Kim J.-J."/>
            <person name="Kim K.H."/>
            <person name="Pangilinan J."/>
            <person name="Lipzen A."/>
            <person name="Riley R."/>
            <person name="Grigoriev I.V."/>
            <person name="Spatafora J.W."/>
            <person name="Choi I.-G."/>
        </authorList>
    </citation>
    <scope>NUCLEOTIDE SEQUENCE [LARGE SCALE GENOMIC DNA]</scope>
    <source>
        <strain evidence="2 3">KUC8140</strain>
    </source>
</reference>
<accession>A0A0H2R5Z6</accession>
<feature type="compositionally biased region" description="Basic residues" evidence="1">
    <location>
        <begin position="1"/>
        <end position="18"/>
    </location>
</feature>
<dbReference type="AlphaFoldDB" id="A0A0H2R5Z6"/>
<protein>
    <recommendedName>
        <fullName evidence="4">BTB domain-containing protein</fullName>
    </recommendedName>
</protein>
<organism evidence="2 3">
    <name type="scientific">Schizopora paradoxa</name>
    <dbReference type="NCBI Taxonomy" id="27342"/>
    <lineage>
        <taxon>Eukaryota</taxon>
        <taxon>Fungi</taxon>
        <taxon>Dikarya</taxon>
        <taxon>Basidiomycota</taxon>
        <taxon>Agaricomycotina</taxon>
        <taxon>Agaricomycetes</taxon>
        <taxon>Hymenochaetales</taxon>
        <taxon>Schizoporaceae</taxon>
        <taxon>Schizopora</taxon>
    </lineage>
</organism>
<evidence type="ECO:0000313" key="2">
    <source>
        <dbReference type="EMBL" id="KLO07210.1"/>
    </source>
</evidence>
<evidence type="ECO:0000313" key="3">
    <source>
        <dbReference type="Proteomes" id="UP000053477"/>
    </source>
</evidence>
<dbReference type="InParanoid" id="A0A0H2R5Z6"/>
<gene>
    <name evidence="2" type="ORF">SCHPADRAFT_945459</name>
</gene>
<dbReference type="OrthoDB" id="3027208at2759"/>
<sequence>MPPKRRKTNEKSQTKGKTRQRDSTSSLRPHDTLWFSDGSVVLATDIHLYRVHKSMLEMYSEALSDMLDEPDGNANAETWEGVPLVKMKGDSDEEVTVLLEALYVRNFRNSLLELKLPALSALLSISSKYDFHDIREDVLEFLTSLFPSKLEDYETSRIHKQAPPNDQLFQLLAVAHRCDATLILPVLYYLCARSPLETSFEFFPTLPMECMKGVLIGREWLRDISYRISKLALQSKMTGGENLKICSSSPCLEAFRAQLNESPFKFVFDLPERGILDGLDLAHSAICDTCASEYIDLVGRSKRGAWEILPKKLVGKSWEEMSRDDGSE</sequence>
<evidence type="ECO:0000256" key="1">
    <source>
        <dbReference type="SAM" id="MobiDB-lite"/>
    </source>
</evidence>
<dbReference type="InterPro" id="IPR011333">
    <property type="entry name" value="SKP1/BTB/POZ_sf"/>
</dbReference>
<proteinExistence type="predicted"/>
<dbReference type="Proteomes" id="UP000053477">
    <property type="component" value="Unassembled WGS sequence"/>
</dbReference>
<keyword evidence="3" id="KW-1185">Reference proteome</keyword>
<name>A0A0H2R5Z6_9AGAM</name>
<dbReference type="EMBL" id="KQ086153">
    <property type="protein sequence ID" value="KLO07210.1"/>
    <property type="molecule type" value="Genomic_DNA"/>
</dbReference>